<dbReference type="PANTHER" id="PTHR45911:SF4">
    <property type="entry name" value="MULTIPLE C2 AND TRANSMEMBRANE DOMAIN-CONTAINING PROTEIN"/>
    <property type="match status" value="1"/>
</dbReference>
<dbReference type="GO" id="GO:0016020">
    <property type="term" value="C:membrane"/>
    <property type="evidence" value="ECO:0007669"/>
    <property type="project" value="TreeGrafter"/>
</dbReference>
<dbReference type="Proteomes" id="UP000019132">
    <property type="component" value="Unassembled WGS sequence"/>
</dbReference>
<keyword evidence="2" id="KW-0106">Calcium</keyword>
<dbReference type="SUPFAM" id="SSF49562">
    <property type="entry name" value="C2 domain (Calcium/lipid-binding domain, CaLB)"/>
    <property type="match status" value="2"/>
</dbReference>
<keyword evidence="6" id="KW-1185">Reference proteome</keyword>
<accession>K3WRU2</accession>
<feature type="domain" description="C2" evidence="4">
    <location>
        <begin position="210"/>
        <end position="342"/>
    </location>
</feature>
<dbReference type="Pfam" id="PF00168">
    <property type="entry name" value="C2"/>
    <property type="match status" value="2"/>
</dbReference>
<dbReference type="EnsemblProtists" id="PYU1_T007686">
    <property type="protein sequence ID" value="PYU1_T007686"/>
    <property type="gene ID" value="PYU1_G007670"/>
</dbReference>
<dbReference type="PROSITE" id="PS50004">
    <property type="entry name" value="C2"/>
    <property type="match status" value="2"/>
</dbReference>
<evidence type="ECO:0000313" key="5">
    <source>
        <dbReference type="EnsemblProtists" id="PYU1_T007686"/>
    </source>
</evidence>
<dbReference type="EMBL" id="GL376585">
    <property type="status" value="NOT_ANNOTATED_CDS"/>
    <property type="molecule type" value="Genomic_DNA"/>
</dbReference>
<dbReference type="InterPro" id="IPR000008">
    <property type="entry name" value="C2_dom"/>
</dbReference>
<dbReference type="AlphaFoldDB" id="K3WRU2"/>
<reference evidence="5" key="3">
    <citation type="submission" date="2015-02" db="UniProtKB">
        <authorList>
            <consortium name="EnsemblProtists"/>
        </authorList>
    </citation>
    <scope>IDENTIFICATION</scope>
    <source>
        <strain evidence="5">DAOM BR144</strain>
    </source>
</reference>
<protein>
    <recommendedName>
        <fullName evidence="4">C2 domain-containing protein</fullName>
    </recommendedName>
</protein>
<evidence type="ECO:0000259" key="4">
    <source>
        <dbReference type="PROSITE" id="PS50004"/>
    </source>
</evidence>
<evidence type="ECO:0000256" key="1">
    <source>
        <dbReference type="ARBA" id="ARBA00022723"/>
    </source>
</evidence>
<sequence length="344" mass="38014">SEQEKAEWETAIFGAARRTIDVAPAPPSPTRAEFPGPPPIARPESPKRVLLHLTIQEARNLVSADLNGKSDPYCVVSLIGKNGEMIRSEEMKTSYITSTLKPVWNAKFTIGNAVDLHNVDAVHLELWDHDHITRNTSLGFVRVPLSIFRMSPASTSHSEVIDNWFQVEPPHKQSTSPRQAVQAKQDMLKNHGDLHLVMSVAGPNLVNFFQSLHLALAPHSRIVNAGAEHTDNRLELTILAAKNLISADFNNSSDPFCECSLLDDHGKPIRGESYITSIKYKTRNPTWEAEHHVFGMVSCIDQAAKLRIRVIDWDKTSKNDPLGVALIDLDEISASNSAACLSQG</sequence>
<dbReference type="PRINTS" id="PR00360">
    <property type="entry name" value="C2DOMAIN"/>
</dbReference>
<organism evidence="5 6">
    <name type="scientific">Globisporangium ultimum (strain ATCC 200006 / CBS 805.95 / DAOM BR144)</name>
    <name type="common">Pythium ultimum</name>
    <dbReference type="NCBI Taxonomy" id="431595"/>
    <lineage>
        <taxon>Eukaryota</taxon>
        <taxon>Sar</taxon>
        <taxon>Stramenopiles</taxon>
        <taxon>Oomycota</taxon>
        <taxon>Peronosporomycetes</taxon>
        <taxon>Pythiales</taxon>
        <taxon>Pythiaceae</taxon>
        <taxon>Globisporangium</taxon>
    </lineage>
</organism>
<dbReference type="HOGENOM" id="CLU_024426_0_0_1"/>
<dbReference type="SMART" id="SM00239">
    <property type="entry name" value="C2"/>
    <property type="match status" value="2"/>
</dbReference>
<evidence type="ECO:0000256" key="3">
    <source>
        <dbReference type="SAM" id="MobiDB-lite"/>
    </source>
</evidence>
<dbReference type="CDD" id="cd00030">
    <property type="entry name" value="C2"/>
    <property type="match status" value="2"/>
</dbReference>
<name>K3WRU2_GLOUD</name>
<evidence type="ECO:0000256" key="2">
    <source>
        <dbReference type="ARBA" id="ARBA00022837"/>
    </source>
</evidence>
<feature type="domain" description="C2" evidence="4">
    <location>
        <begin position="31"/>
        <end position="165"/>
    </location>
</feature>
<dbReference type="PANTHER" id="PTHR45911">
    <property type="entry name" value="C2 DOMAIN-CONTAINING PROTEIN"/>
    <property type="match status" value="1"/>
</dbReference>
<evidence type="ECO:0000313" key="6">
    <source>
        <dbReference type="Proteomes" id="UP000019132"/>
    </source>
</evidence>
<feature type="compositionally biased region" description="Pro residues" evidence="3">
    <location>
        <begin position="24"/>
        <end position="41"/>
    </location>
</feature>
<dbReference type="OMA" id="MIRSEEM"/>
<keyword evidence="1" id="KW-0479">Metal-binding</keyword>
<dbReference type="STRING" id="431595.K3WRU2"/>
<reference evidence="6" key="2">
    <citation type="submission" date="2010-04" db="EMBL/GenBank/DDBJ databases">
        <authorList>
            <person name="Buell R."/>
            <person name="Hamilton J."/>
            <person name="Hostetler J."/>
        </authorList>
    </citation>
    <scope>NUCLEOTIDE SEQUENCE [LARGE SCALE GENOMIC DNA]</scope>
    <source>
        <strain evidence="6">DAOM:BR144</strain>
    </source>
</reference>
<dbReference type="InParanoid" id="K3WRU2"/>
<dbReference type="VEuPathDB" id="FungiDB:PYU1_G007670"/>
<dbReference type="GO" id="GO:0005509">
    <property type="term" value="F:calcium ion binding"/>
    <property type="evidence" value="ECO:0007669"/>
    <property type="project" value="TreeGrafter"/>
</dbReference>
<dbReference type="InterPro" id="IPR035892">
    <property type="entry name" value="C2_domain_sf"/>
</dbReference>
<proteinExistence type="predicted"/>
<feature type="region of interest" description="Disordered" evidence="3">
    <location>
        <begin position="19"/>
        <end position="41"/>
    </location>
</feature>
<dbReference type="eggNOG" id="KOG1013">
    <property type="taxonomic scope" value="Eukaryota"/>
</dbReference>
<dbReference type="Gene3D" id="2.60.40.150">
    <property type="entry name" value="C2 domain"/>
    <property type="match status" value="2"/>
</dbReference>
<reference evidence="6" key="1">
    <citation type="journal article" date="2010" name="Genome Biol.">
        <title>Genome sequence of the necrotrophic plant pathogen Pythium ultimum reveals original pathogenicity mechanisms and effector repertoire.</title>
        <authorList>
            <person name="Levesque C.A."/>
            <person name="Brouwer H."/>
            <person name="Cano L."/>
            <person name="Hamilton J.P."/>
            <person name="Holt C."/>
            <person name="Huitema E."/>
            <person name="Raffaele S."/>
            <person name="Robideau G.P."/>
            <person name="Thines M."/>
            <person name="Win J."/>
            <person name="Zerillo M.M."/>
            <person name="Beakes G.W."/>
            <person name="Boore J.L."/>
            <person name="Busam D."/>
            <person name="Dumas B."/>
            <person name="Ferriera S."/>
            <person name="Fuerstenberg S.I."/>
            <person name="Gachon C.M."/>
            <person name="Gaulin E."/>
            <person name="Govers F."/>
            <person name="Grenville-Briggs L."/>
            <person name="Horner N."/>
            <person name="Hostetler J."/>
            <person name="Jiang R.H."/>
            <person name="Johnson J."/>
            <person name="Krajaejun T."/>
            <person name="Lin H."/>
            <person name="Meijer H.J."/>
            <person name="Moore B."/>
            <person name="Morris P."/>
            <person name="Phuntmart V."/>
            <person name="Puiu D."/>
            <person name="Shetty J."/>
            <person name="Stajich J.E."/>
            <person name="Tripathy S."/>
            <person name="Wawra S."/>
            <person name="van West P."/>
            <person name="Whitty B.R."/>
            <person name="Coutinho P.M."/>
            <person name="Henrissat B."/>
            <person name="Martin F."/>
            <person name="Thomas P.D."/>
            <person name="Tyler B.M."/>
            <person name="De Vries R.P."/>
            <person name="Kamoun S."/>
            <person name="Yandell M."/>
            <person name="Tisserat N."/>
            <person name="Buell C.R."/>
        </authorList>
    </citation>
    <scope>NUCLEOTIDE SEQUENCE</scope>
    <source>
        <strain evidence="6">DAOM:BR144</strain>
    </source>
</reference>